<evidence type="ECO:0000313" key="2">
    <source>
        <dbReference type="Proteomes" id="UP000219993"/>
    </source>
</evidence>
<dbReference type="KEGG" id="hbe:BEI_1014"/>
<proteinExistence type="predicted"/>
<dbReference type="RefSeq" id="WP_193765158.1">
    <property type="nucleotide sequence ID" value="NZ_BAAADT010000024.1"/>
</dbReference>
<gene>
    <name evidence="1" type="ORF">BEI_1014</name>
</gene>
<dbReference type="AlphaFoldDB" id="A0A291P552"/>
<keyword evidence="2" id="KW-1185">Reference proteome</keyword>
<protein>
    <submittedName>
        <fullName evidence="1">Uncharacterized protein</fullName>
    </submittedName>
</protein>
<name>A0A291P552_9GAMM</name>
<sequence length="58" mass="7006">MEIKSLINTLFFGRETRIPENTPGYLLRDMGLYETTNLRDNEIEAARWRDKYALYCFR</sequence>
<accession>A0A291P552</accession>
<organism evidence="1 2">
    <name type="scientific">Halomonas beimenensis</name>
    <dbReference type="NCBI Taxonomy" id="475662"/>
    <lineage>
        <taxon>Bacteria</taxon>
        <taxon>Pseudomonadati</taxon>
        <taxon>Pseudomonadota</taxon>
        <taxon>Gammaproteobacteria</taxon>
        <taxon>Oceanospirillales</taxon>
        <taxon>Halomonadaceae</taxon>
        <taxon>Halomonas</taxon>
    </lineage>
</organism>
<dbReference type="Proteomes" id="UP000219993">
    <property type="component" value="Chromosome"/>
</dbReference>
<reference evidence="1 2" key="1">
    <citation type="journal article" date="2017" name="Sci. Rep.">
        <title>Revealing the Saline Adaptation Strategies of the Halophilic Bacterium Halomonas beimenensis through High-throughput Omics and Transposon Mutagenesis Approaches.</title>
        <authorList>
            <person name="Chen Y.H."/>
            <person name="Lin S.S."/>
            <person name="Shyu Y.T."/>
        </authorList>
    </citation>
    <scope>NUCLEOTIDE SEQUENCE [LARGE SCALE GENOMIC DNA]</scope>
    <source>
        <strain evidence="1 2">NTU-111</strain>
    </source>
</reference>
<evidence type="ECO:0000313" key="1">
    <source>
        <dbReference type="EMBL" id="ATJ82001.1"/>
    </source>
</evidence>
<dbReference type="EMBL" id="CP021435">
    <property type="protein sequence ID" value="ATJ82001.1"/>
    <property type="molecule type" value="Genomic_DNA"/>
</dbReference>